<dbReference type="Gene3D" id="1.10.287.130">
    <property type="match status" value="1"/>
</dbReference>
<dbReference type="PANTHER" id="PTHR45453">
    <property type="entry name" value="PHOSPHATE REGULON SENSOR PROTEIN PHOR"/>
    <property type="match status" value="1"/>
</dbReference>
<keyword evidence="8 9" id="KW-0472">Membrane</keyword>
<dbReference type="GO" id="GO:0004721">
    <property type="term" value="F:phosphoprotein phosphatase activity"/>
    <property type="evidence" value="ECO:0007669"/>
    <property type="project" value="TreeGrafter"/>
</dbReference>
<dbReference type="PRINTS" id="PR00344">
    <property type="entry name" value="BCTRLSENSOR"/>
</dbReference>
<accession>A0A3R5THQ9</accession>
<dbReference type="Gene3D" id="6.10.340.10">
    <property type="match status" value="1"/>
</dbReference>
<dbReference type="GO" id="GO:0016036">
    <property type="term" value="P:cellular response to phosphate starvation"/>
    <property type="evidence" value="ECO:0007669"/>
    <property type="project" value="TreeGrafter"/>
</dbReference>
<dbReference type="NCBIfam" id="TIGR00229">
    <property type="entry name" value="sensory_box"/>
    <property type="match status" value="1"/>
</dbReference>
<proteinExistence type="predicted"/>
<dbReference type="GO" id="GO:0000155">
    <property type="term" value="F:phosphorelay sensor kinase activity"/>
    <property type="evidence" value="ECO:0007669"/>
    <property type="project" value="InterPro"/>
</dbReference>
<evidence type="ECO:0000256" key="3">
    <source>
        <dbReference type="ARBA" id="ARBA00012438"/>
    </source>
</evidence>
<protein>
    <recommendedName>
        <fullName evidence="3">histidine kinase</fullName>
        <ecNumber evidence="3">2.7.13.3</ecNumber>
    </recommendedName>
</protein>
<dbReference type="InterPro" id="IPR035965">
    <property type="entry name" value="PAS-like_dom_sf"/>
</dbReference>
<dbReference type="SMART" id="SM00387">
    <property type="entry name" value="HATPase_c"/>
    <property type="match status" value="1"/>
</dbReference>
<dbReference type="KEGG" id="cmah:C1I91_20010"/>
<dbReference type="Gene3D" id="3.30.565.10">
    <property type="entry name" value="Histidine kinase-like ATPase, C-terminal domain"/>
    <property type="match status" value="1"/>
</dbReference>
<evidence type="ECO:0000313" key="14">
    <source>
        <dbReference type="Proteomes" id="UP000286268"/>
    </source>
</evidence>
<dbReference type="PANTHER" id="PTHR45453:SF1">
    <property type="entry name" value="PHOSPHATE REGULON SENSOR PROTEIN PHOR"/>
    <property type="match status" value="1"/>
</dbReference>
<dbReference type="SMART" id="SM00388">
    <property type="entry name" value="HisKA"/>
    <property type="match status" value="1"/>
</dbReference>
<keyword evidence="9" id="KW-0812">Transmembrane</keyword>
<dbReference type="CDD" id="cd00130">
    <property type="entry name" value="PAS"/>
    <property type="match status" value="1"/>
</dbReference>
<dbReference type="Gene3D" id="3.30.450.20">
    <property type="entry name" value="PAS domain"/>
    <property type="match status" value="1"/>
</dbReference>
<dbReference type="Pfam" id="PF02518">
    <property type="entry name" value="HATPase_c"/>
    <property type="match status" value="1"/>
</dbReference>
<dbReference type="InterPro" id="IPR036890">
    <property type="entry name" value="HATPase_C_sf"/>
</dbReference>
<evidence type="ECO:0000259" key="12">
    <source>
        <dbReference type="PROSITE" id="PS50885"/>
    </source>
</evidence>
<dbReference type="OrthoDB" id="9813151at2"/>
<dbReference type="AlphaFoldDB" id="A0A3R5THQ9"/>
<dbReference type="FunFam" id="3.30.565.10:FF:000006">
    <property type="entry name" value="Sensor histidine kinase WalK"/>
    <property type="match status" value="1"/>
</dbReference>
<dbReference type="SMART" id="SM00304">
    <property type="entry name" value="HAMP"/>
    <property type="match status" value="1"/>
</dbReference>
<evidence type="ECO:0000256" key="2">
    <source>
        <dbReference type="ARBA" id="ARBA00004370"/>
    </source>
</evidence>
<dbReference type="EC" id="2.7.13.3" evidence="3"/>
<dbReference type="InterPro" id="IPR036097">
    <property type="entry name" value="HisK_dim/P_sf"/>
</dbReference>
<dbReference type="InterPro" id="IPR000014">
    <property type="entry name" value="PAS"/>
</dbReference>
<keyword evidence="4" id="KW-0597">Phosphoprotein</keyword>
<keyword evidence="9" id="KW-1133">Transmembrane helix</keyword>
<dbReference type="CDD" id="cd00075">
    <property type="entry name" value="HATPase"/>
    <property type="match status" value="1"/>
</dbReference>
<gene>
    <name evidence="13" type="ORF">C1I91_20010</name>
</gene>
<dbReference type="NCBIfam" id="NF046044">
    <property type="entry name" value="PnpS"/>
    <property type="match status" value="1"/>
</dbReference>
<keyword evidence="14" id="KW-1185">Reference proteome</keyword>
<keyword evidence="5" id="KW-0808">Transferase</keyword>
<dbReference type="InterPro" id="IPR050351">
    <property type="entry name" value="BphY/WalK/GraS-like"/>
</dbReference>
<dbReference type="CDD" id="cd06225">
    <property type="entry name" value="HAMP"/>
    <property type="match status" value="1"/>
</dbReference>
<evidence type="ECO:0000256" key="1">
    <source>
        <dbReference type="ARBA" id="ARBA00000085"/>
    </source>
</evidence>
<dbReference type="Pfam" id="PF00512">
    <property type="entry name" value="HisKA"/>
    <property type="match status" value="1"/>
</dbReference>
<dbReference type="InterPro" id="IPR003660">
    <property type="entry name" value="HAMP_dom"/>
</dbReference>
<feature type="transmembrane region" description="Helical" evidence="9">
    <location>
        <begin position="6"/>
        <end position="27"/>
    </location>
</feature>
<dbReference type="SUPFAM" id="SSF55785">
    <property type="entry name" value="PYP-like sensor domain (PAS domain)"/>
    <property type="match status" value="1"/>
</dbReference>
<evidence type="ECO:0000313" key="13">
    <source>
        <dbReference type="EMBL" id="QAA33725.1"/>
    </source>
</evidence>
<dbReference type="InterPro" id="IPR003594">
    <property type="entry name" value="HATPase_dom"/>
</dbReference>
<dbReference type="Pfam" id="PF13188">
    <property type="entry name" value="PAS_8"/>
    <property type="match status" value="1"/>
</dbReference>
<keyword evidence="7" id="KW-0902">Two-component regulatory system</keyword>
<feature type="domain" description="PAS" evidence="11">
    <location>
        <begin position="235"/>
        <end position="275"/>
    </location>
</feature>
<dbReference type="CDD" id="cd00082">
    <property type="entry name" value="HisKA"/>
    <property type="match status" value="1"/>
</dbReference>
<evidence type="ECO:0000259" key="10">
    <source>
        <dbReference type="PROSITE" id="PS50109"/>
    </source>
</evidence>
<evidence type="ECO:0000256" key="6">
    <source>
        <dbReference type="ARBA" id="ARBA00022777"/>
    </source>
</evidence>
<dbReference type="InterPro" id="IPR004358">
    <property type="entry name" value="Sig_transdc_His_kin-like_C"/>
</dbReference>
<dbReference type="RefSeq" id="WP_128214451.1">
    <property type="nucleotide sequence ID" value="NZ_CP025746.1"/>
</dbReference>
<dbReference type="SMART" id="SM00091">
    <property type="entry name" value="PAS"/>
    <property type="match status" value="1"/>
</dbReference>
<feature type="transmembrane region" description="Helical" evidence="9">
    <location>
        <begin position="157"/>
        <end position="176"/>
    </location>
</feature>
<dbReference type="Pfam" id="PF00672">
    <property type="entry name" value="HAMP"/>
    <property type="match status" value="1"/>
</dbReference>
<dbReference type="PROSITE" id="PS50885">
    <property type="entry name" value="HAMP"/>
    <property type="match status" value="1"/>
</dbReference>
<evidence type="ECO:0000256" key="5">
    <source>
        <dbReference type="ARBA" id="ARBA00022679"/>
    </source>
</evidence>
<evidence type="ECO:0000256" key="8">
    <source>
        <dbReference type="ARBA" id="ARBA00023136"/>
    </source>
</evidence>
<keyword evidence="6 13" id="KW-0418">Kinase</keyword>
<dbReference type="InterPro" id="IPR005467">
    <property type="entry name" value="His_kinase_dom"/>
</dbReference>
<comment type="subcellular location">
    <subcellularLocation>
        <location evidence="2">Membrane</location>
    </subcellularLocation>
</comment>
<evidence type="ECO:0000256" key="7">
    <source>
        <dbReference type="ARBA" id="ARBA00023012"/>
    </source>
</evidence>
<dbReference type="Proteomes" id="UP000286268">
    <property type="component" value="Chromosome"/>
</dbReference>
<dbReference type="PROSITE" id="PS50109">
    <property type="entry name" value="HIS_KIN"/>
    <property type="match status" value="1"/>
</dbReference>
<dbReference type="FunFam" id="1.10.287.130:FF:000001">
    <property type="entry name" value="Two-component sensor histidine kinase"/>
    <property type="match status" value="1"/>
</dbReference>
<name>A0A3R5THQ9_9CLOT</name>
<reference evidence="13 14" key="1">
    <citation type="submission" date="2018-01" db="EMBL/GenBank/DDBJ databases">
        <title>Genome Sequencing and Assembly of Anaerobacter polyendosporus strain CT4.</title>
        <authorList>
            <person name="Tachaapaikoon C."/>
            <person name="Sutheeworapong S."/>
            <person name="Jenjaroenpun P."/>
            <person name="Wongsurawat T."/>
            <person name="Nookeaw I."/>
            <person name="Cheawchanlertfa P."/>
            <person name="Kosugi A."/>
            <person name="Cheevadhanarak S."/>
            <person name="Ratanakhanokchai K."/>
        </authorList>
    </citation>
    <scope>NUCLEOTIDE SEQUENCE [LARGE SCALE GENOMIC DNA]</scope>
    <source>
        <strain evidence="13 14">CT4</strain>
    </source>
</reference>
<dbReference type="PROSITE" id="PS50112">
    <property type="entry name" value="PAS"/>
    <property type="match status" value="1"/>
</dbReference>
<dbReference type="SUPFAM" id="SSF158472">
    <property type="entry name" value="HAMP domain-like"/>
    <property type="match status" value="1"/>
</dbReference>
<dbReference type="SUPFAM" id="SSF47384">
    <property type="entry name" value="Homodimeric domain of signal transducing histidine kinase"/>
    <property type="match status" value="1"/>
</dbReference>
<evidence type="ECO:0000259" key="11">
    <source>
        <dbReference type="PROSITE" id="PS50112"/>
    </source>
</evidence>
<sequence>MKKKIMFSVIITIIFSLVVVTSSFIAISNYQYLENSKANLKHYNDLLATLILSNDSDKISKLNQVKALDREIRFTYISKTGVVEFDTDKKLEDLDNHLTRVEIAAAIKTGEGSSVRYSKSLNKNLVYYATKLDDGSIVRTSIPLDNVKIFQDTNIKYYIVTLVFVLILSVVLSLKLTRFIVDPVKELEFITARIARGELDRRVRVSSIDELGSLGMTFNEMADKLESTMDELIDKQNRLEAILKSMDSGVIAVDRLHKVIMINPYAKKIFGIDKDIIGETLMDHIRDFEFDNVFENADTYKEIKIIWPEEKELRIRTAEIINGTEHIGTVAVVQDITDIKKLENMRSQFVANVSHELKTPLTSIKGFAETLKYVEDENNREKFLNIINEEAERLTRLINDILTLSNIEQNIECIKKRFNGDRIIEDVYTLMRIEAEKKNINLTVDLKNKLDLLGDPDRFKQMMINLIDNAIKYSEDGDTVLITSKNKDEVVTYTVEDTGIGIPKKDINRLFERFYRVDKARSRSKGGTGLGLAIVKHIIKTFNGTIDVDSQLGIGTKFTIKLKGIRE</sequence>
<organism evidence="13 14">
    <name type="scientific">Clostridium manihotivorum</name>
    <dbReference type="NCBI Taxonomy" id="2320868"/>
    <lineage>
        <taxon>Bacteria</taxon>
        <taxon>Bacillati</taxon>
        <taxon>Bacillota</taxon>
        <taxon>Clostridia</taxon>
        <taxon>Eubacteriales</taxon>
        <taxon>Clostridiaceae</taxon>
        <taxon>Clostridium</taxon>
    </lineage>
</organism>
<comment type="catalytic activity">
    <reaction evidence="1">
        <text>ATP + protein L-histidine = ADP + protein N-phospho-L-histidine.</text>
        <dbReference type="EC" id="2.7.13.3"/>
    </reaction>
</comment>
<evidence type="ECO:0000256" key="4">
    <source>
        <dbReference type="ARBA" id="ARBA00022553"/>
    </source>
</evidence>
<dbReference type="SUPFAM" id="SSF55874">
    <property type="entry name" value="ATPase domain of HSP90 chaperone/DNA topoisomerase II/histidine kinase"/>
    <property type="match status" value="1"/>
</dbReference>
<dbReference type="GO" id="GO:0005886">
    <property type="term" value="C:plasma membrane"/>
    <property type="evidence" value="ECO:0007669"/>
    <property type="project" value="TreeGrafter"/>
</dbReference>
<feature type="domain" description="Histidine kinase" evidence="10">
    <location>
        <begin position="352"/>
        <end position="566"/>
    </location>
</feature>
<feature type="domain" description="HAMP" evidence="12">
    <location>
        <begin position="178"/>
        <end position="230"/>
    </location>
</feature>
<dbReference type="InterPro" id="IPR003661">
    <property type="entry name" value="HisK_dim/P_dom"/>
</dbReference>
<evidence type="ECO:0000256" key="9">
    <source>
        <dbReference type="SAM" id="Phobius"/>
    </source>
</evidence>
<dbReference type="EMBL" id="CP025746">
    <property type="protein sequence ID" value="QAA33725.1"/>
    <property type="molecule type" value="Genomic_DNA"/>
</dbReference>